<protein>
    <recommendedName>
        <fullName evidence="2">Addiction module antitoxin RelB</fullName>
    </recommendedName>
</protein>
<name>A0A382SE33_9ZZZZ</name>
<evidence type="ECO:0008006" key="2">
    <source>
        <dbReference type="Google" id="ProtNLM"/>
    </source>
</evidence>
<dbReference type="InterPro" id="IPR013406">
    <property type="entry name" value="CHP02574_addiction_mod"/>
</dbReference>
<dbReference type="EMBL" id="UINC01128395">
    <property type="protein sequence ID" value="SVD08119.1"/>
    <property type="molecule type" value="Genomic_DNA"/>
</dbReference>
<accession>A0A382SE33</accession>
<dbReference type="Pfam" id="PF09720">
    <property type="entry name" value="Unstab_antitox"/>
    <property type="match status" value="1"/>
</dbReference>
<sequence>MAMAQSMGELEQDALQLSAEDRARLAVSLLCSLEEPVENPVEVENLWITEAKRRAQQIKDGSATGIPVADVLARLKFKYEGT</sequence>
<dbReference type="AlphaFoldDB" id="A0A382SE33"/>
<evidence type="ECO:0000313" key="1">
    <source>
        <dbReference type="EMBL" id="SVD08119.1"/>
    </source>
</evidence>
<organism evidence="1">
    <name type="scientific">marine metagenome</name>
    <dbReference type="NCBI Taxonomy" id="408172"/>
    <lineage>
        <taxon>unclassified sequences</taxon>
        <taxon>metagenomes</taxon>
        <taxon>ecological metagenomes</taxon>
    </lineage>
</organism>
<gene>
    <name evidence="1" type="ORF">METZ01_LOCUS360973</name>
</gene>
<reference evidence="1" key="1">
    <citation type="submission" date="2018-05" db="EMBL/GenBank/DDBJ databases">
        <authorList>
            <person name="Lanie J.A."/>
            <person name="Ng W.-L."/>
            <person name="Kazmierczak K.M."/>
            <person name="Andrzejewski T.M."/>
            <person name="Davidsen T.M."/>
            <person name="Wayne K.J."/>
            <person name="Tettelin H."/>
            <person name="Glass J.I."/>
            <person name="Rusch D."/>
            <person name="Podicherti R."/>
            <person name="Tsui H.-C.T."/>
            <person name="Winkler M.E."/>
        </authorList>
    </citation>
    <scope>NUCLEOTIDE SEQUENCE</scope>
</reference>
<proteinExistence type="predicted"/>